<dbReference type="InterPro" id="IPR003587">
    <property type="entry name" value="Hint_dom_N"/>
</dbReference>
<dbReference type="SMART" id="SM00306">
    <property type="entry name" value="HintN"/>
    <property type="match status" value="1"/>
</dbReference>
<dbReference type="Pfam" id="PF07591">
    <property type="entry name" value="PT-HINT"/>
    <property type="match status" value="1"/>
</dbReference>
<evidence type="ECO:0000313" key="5">
    <source>
        <dbReference type="Proteomes" id="UP001500751"/>
    </source>
</evidence>
<name>A0ABN2TS97_9ACTN</name>
<protein>
    <submittedName>
        <fullName evidence="4">RHS repeat-associated core domain-containing protein</fullName>
    </submittedName>
</protein>
<dbReference type="NCBIfam" id="TIGR01443">
    <property type="entry name" value="intein_Cterm"/>
    <property type="match status" value="1"/>
</dbReference>
<dbReference type="InterPro" id="IPR056823">
    <property type="entry name" value="TEN-like_YD-shell"/>
</dbReference>
<accession>A0ABN2TS97</accession>
<feature type="compositionally biased region" description="Polar residues" evidence="2">
    <location>
        <begin position="1747"/>
        <end position="1763"/>
    </location>
</feature>
<dbReference type="Gene3D" id="2.180.10.10">
    <property type="entry name" value="RHS repeat-associated core"/>
    <property type="match status" value="1"/>
</dbReference>
<dbReference type="NCBIfam" id="TIGR03696">
    <property type="entry name" value="Rhs_assc_core"/>
    <property type="match status" value="1"/>
</dbReference>
<organism evidence="4 5">
    <name type="scientific">Catenulispora yoronensis</name>
    <dbReference type="NCBI Taxonomy" id="450799"/>
    <lineage>
        <taxon>Bacteria</taxon>
        <taxon>Bacillati</taxon>
        <taxon>Actinomycetota</taxon>
        <taxon>Actinomycetes</taxon>
        <taxon>Catenulisporales</taxon>
        <taxon>Catenulisporaceae</taxon>
        <taxon>Catenulispora</taxon>
    </lineage>
</organism>
<keyword evidence="1" id="KW-0677">Repeat</keyword>
<dbReference type="PANTHER" id="PTHR32305">
    <property type="match status" value="1"/>
</dbReference>
<evidence type="ECO:0000313" key="4">
    <source>
        <dbReference type="EMBL" id="GAA2018316.1"/>
    </source>
</evidence>
<proteinExistence type="predicted"/>
<reference evidence="4 5" key="1">
    <citation type="journal article" date="2019" name="Int. J. Syst. Evol. Microbiol.">
        <title>The Global Catalogue of Microorganisms (GCM) 10K type strain sequencing project: providing services to taxonomists for standard genome sequencing and annotation.</title>
        <authorList>
            <consortium name="The Broad Institute Genomics Platform"/>
            <consortium name="The Broad Institute Genome Sequencing Center for Infectious Disease"/>
            <person name="Wu L."/>
            <person name="Ma J."/>
        </authorList>
    </citation>
    <scope>NUCLEOTIDE SEQUENCE [LARGE SCALE GENOMIC DNA]</scope>
    <source>
        <strain evidence="4 5">JCM 16014</strain>
    </source>
</reference>
<comment type="caution">
    <text evidence="4">The sequence shown here is derived from an EMBL/GenBank/DDBJ whole genome shotgun (WGS) entry which is preliminary data.</text>
</comment>
<dbReference type="EMBL" id="BAAAQN010000005">
    <property type="protein sequence ID" value="GAA2018316.1"/>
    <property type="molecule type" value="Genomic_DNA"/>
</dbReference>
<evidence type="ECO:0000256" key="2">
    <source>
        <dbReference type="SAM" id="MobiDB-lite"/>
    </source>
</evidence>
<dbReference type="CDD" id="cd00081">
    <property type="entry name" value="Hint"/>
    <property type="match status" value="1"/>
</dbReference>
<sequence>MPSQGGLATKRSTPQSLPGYVAPAPAWPVAATATVALAPAAVAPAKAFAAGGAIDAAAGLAAIAGMPVSIAAPSDTADANATRTATGSGASPPQAAPAAKVTLSVTSHDAAQQAGVAGMIVTAVRADSGAAAAPATVAVDYSSFATAFGGDFADRMALVALPACSLTTPDDPSCRQQTPVPFTNDRQHHKLVATVQIPAAASVSSKAASAALVLAASSTPSGMNGSYTATSLTPSDTWNGAGNEGSFAYTYPITTPASLGGAAPSVALAYNSASVDGRTAASNAQGSWVGDGWDYNPGFIERSYKPCSKAGFPASADECWGIPNATLSLPGHSGELVRDDATGAWRIAGDDGTRVEQLTGATNGNAGDGGAYWKLTTTDGTEYYFGANRLPQADEGTNSPNEPPTFSAWGVPVFGTGSPAGSKCASPTTAVAADCRTGWRWNLDFVVDPHHNLTRYTYAREENFYLRGTSNSPTEYQAGGFLRQIDYGWRSNDYYNTAVHPAASVTFNPVARCISDTTQAGHDSRCPVGTVPVSGGLAQTGINAANAPSFVDTPWDQACTSAGTKDGTAGGAKCVNYIPSFFNTERLDSVTTNVWTGSAYRRVDQYTLMHQFNAVPDPSTAGNQPTLWLAGIKHSGWVVNQDGTTAQADDPTVYTYGQFLPNRAATHSFNATNNASDYNRLRLAAITDTTGSEVDVSYSDPSTLCPGPTAPTITANSTLCYPEYWTIPGGTTPVLDWFNKYTVTSVMRYDDTLLAAARRVSYTYLGTPVWHTNDSEQTETQYRTFDQFRGYAQVQTVVGSEIDNSNTKQVATYFRGMDQDGNATYPFQDANKHVWVVDGHGDVFAPGVPGLRDDNSLAGQVLETQTYASSGSSNVVSDVVNVPVDPTSSGPSSAVNLHTGGPDPGNMVTAAHDRGSGLPTQRAHFSHTSKTVTYQKVSTGTRRSEVDYDYDNTLPNPVIGSSGGNGRLLMTDDKGDGTVQELCSVTGYALQAANTQRTAIPWQSTKLLGPCVYGVKLTDSNLVSDTVTLFDGSPNTSELPGPGDPTTVRTAGSIHLTDPATGTYAESWATAGATFDGSYGRVTSVTDADQHTTHTDYTPSSGALPSSYKVTNPAGWAATTTLDQGRGIPETSTDVNGHLTTEMLDGMGRLKGVWKPDRPWTTNRTLPNIRFTYLLNGTTPHLATTTQPAQPNGYAETETLLEDGSYAATFNIVDGFGDVVQTQSPAVDESHGRMIVNTRYDTLGRVMETNLPYFDQGATIPTGVWASWNDNLPAQTVTTYDGMSRPITVTQKHNGSTIAGMVTTTSYPGVDRTDVVGPGSNGVGPSSATSTFTDVRGRTTSLWTYKNSPLSPTGNANDADVTSYGFAYNPGGTEGTASTVTDATAHNVWTTTTSDLLGHQVIKTDPDAGTSTSYSDNAGLLLATADGRGHVLGYTYDVLNRRTGEYDGGIAADHSVGAVATAGAQATGNGAAKLAAWTFDPAGNKGEPDASTRIANGNAYTQQVTGYDVDYRPLGAKTVIPASEGLLAGTYQTSNYYTSQTGLIDHYDTPSVPNAGIGPETVYNSYNRFGLLMATGGNADYLAATTYDRDGKILSTTLGDYPFQIVQQNLYDAGTGRVTNTFVDTTAGQSTVNPTQLNTYSIDEVSYAYDAAGRLTSTADLQNWSVSGSYNPGPAQRDIQCYTYDYASRLTNAWSDSGDQSPSATTNPNSPTTATSALGSCASSTANNAPTDASSRTQIGGPARYWQSYTYTGSDAQSGNRTSVTDHDPAGITANNITRTSSYAAPGATNIGGATNPGTGPHLLGQITKSGAATGTEGYSYDGAGNTTLRPNGTALGQQLTWDAEGRLKHVDNNNGTTADYLYDADGNQLIRRDTGGTTAGTTLYVGTTEIHLAGTNTVTANRYYNYPGAPGIIVTSTGAITYQVNNNQGTGGTTINAATGKVIARRYIKPFGETRGTPATQTTSPAWTDDHTFLGKTTDASTALVDIGARKYDPVTGRFISIDPQFQPADPQAIGGYSYAGNDPVDNSDPSGLRYAGESSAGWNVYHPPGEEQGSFGEFVAGAGHWVVHQANTAFQLTPVNKIVSAGATATVDHTITSGGANAPSGQVETQTISPESAYDNFIVSHHIASQRQMNSVSTFLDIASTFSPAGKAKDADLLEGGLRAAAKRLITKPAEACTHSFAPGTRVLMADGLTKSIEDVKAGDEIENAQPDGATEHHKVDEVHKTLTDTDFTDLTITTPSGPKIITGTQNHPYWDATTGRFTNASQLKPGDRLQSDDSTPATVAAVHNYTSAMVTYDLTIDGLHTYYVVAGGTPVLVHNCGGEATVHLTIVNGVPDHALITVRSDSGEVLPTHQFGSVKDPRAGVEVFNPATRLDPDQTFNIKIPLPNADGALAYAEVMMEKTAAGTYPSYSLRTQSCVTYCANVLRAGGVEGVPTTPRAAQAWFFEQFG</sequence>
<dbReference type="Gene3D" id="2.170.16.10">
    <property type="entry name" value="Hedgehog/Intein (Hint) domain"/>
    <property type="match status" value="1"/>
</dbReference>
<dbReference type="InterPro" id="IPR050708">
    <property type="entry name" value="T6SS_VgrG/RHS"/>
</dbReference>
<dbReference type="PANTHER" id="PTHR32305:SF17">
    <property type="entry name" value="TRNA NUCLEASE WAPA"/>
    <property type="match status" value="1"/>
</dbReference>
<feature type="region of interest" description="Disordered" evidence="2">
    <location>
        <begin position="1695"/>
        <end position="1778"/>
    </location>
</feature>
<dbReference type="SUPFAM" id="SSF51294">
    <property type="entry name" value="Hedgehog/intein (Hint) domain"/>
    <property type="match status" value="1"/>
</dbReference>
<feature type="compositionally biased region" description="Polar residues" evidence="2">
    <location>
        <begin position="1721"/>
        <end position="1738"/>
    </location>
</feature>
<keyword evidence="5" id="KW-1185">Reference proteome</keyword>
<dbReference type="InterPro" id="IPR022385">
    <property type="entry name" value="Rhs_assc_core"/>
</dbReference>
<gene>
    <name evidence="4" type="ORF">GCM10009839_13110</name>
</gene>
<dbReference type="Proteomes" id="UP001500751">
    <property type="component" value="Unassembled WGS sequence"/>
</dbReference>
<dbReference type="InterPro" id="IPR036844">
    <property type="entry name" value="Hint_dom_sf"/>
</dbReference>
<feature type="compositionally biased region" description="Low complexity" evidence="2">
    <location>
        <begin position="1701"/>
        <end position="1717"/>
    </location>
</feature>
<evidence type="ECO:0000256" key="1">
    <source>
        <dbReference type="ARBA" id="ARBA00022737"/>
    </source>
</evidence>
<dbReference type="InterPro" id="IPR030934">
    <property type="entry name" value="Intein_C"/>
</dbReference>
<evidence type="ECO:0000259" key="3">
    <source>
        <dbReference type="SMART" id="SM00306"/>
    </source>
</evidence>
<feature type="domain" description="Hint" evidence="3">
    <location>
        <begin position="2180"/>
        <end position="2280"/>
    </location>
</feature>
<dbReference type="PROSITE" id="PS50818">
    <property type="entry name" value="INTEIN_C_TER"/>
    <property type="match status" value="1"/>
</dbReference>
<dbReference type="Pfam" id="PF25023">
    <property type="entry name" value="TEN_YD-shell"/>
    <property type="match status" value="1"/>
</dbReference>